<dbReference type="Pfam" id="PF00675">
    <property type="entry name" value="Peptidase_M16"/>
    <property type="match status" value="1"/>
</dbReference>
<evidence type="ECO:0000259" key="6">
    <source>
        <dbReference type="Pfam" id="PF05193"/>
    </source>
</evidence>
<dbReference type="FunCoup" id="A0A6P8I9F6">
    <property type="interactions" value="1152"/>
</dbReference>
<comment type="subcellular location">
    <subcellularLocation>
        <location evidence="1">Mitochondrion</location>
    </subcellularLocation>
</comment>
<proteinExistence type="predicted"/>
<sequence length="704" mass="77713">MLPFGRAGPSMVRVLGRTAPSTQKLYASTAVPLSEPILDVQPKENVLKPQNVQVTTLDNGMKVASLETHAPTSKVGLFFEAGSRYEMQDNLGVSHFLRNAAFVSTQDRSSFKIARQLEQCGASLEASNTRDHLIFAADCKRDSIQDVLDSLASITTKPLYNPWELDEVAQRVNLDLAMAAVQPQISVLEELSRAAYRKSLGNSIYCLPHRVNHITTNTLLDYSQKHFVGSGVALVGVGVDHQQFVDQAKAAFSSLPQGNVPAKEQAKYYGGEAAVHKAFPMVHAAMVTEGASLNSKDMLAFGILQRVLGTTPFIKWGSHTATSRLNKAASQAADGPFFASALNLSYSDSGLMGLYVIATPSSAGKVMKAVVAECLKVAKGDVSDADLTRAKNQFKANLLMGCESNQTTFEDIGAQVLMKGSYTSVREVAEAVDSVSKNEVLAAGKRLFSGKPTLSAAGDVTNVPPISDLLFTSIFSLGDFPKALSVVCLQLSAVYTLHLLRESQSPSTWSVIRVLWFKNCDQNRRMRNFVALFLLFLSSFLIARVVTQTHYKKQGLSKTCSPSSTVCDSTKNQVNQPSRRKITRKEKCCLLGRKMAKIGDSCTYAPSLVTIKPDFRHFHKLKTKLWIDSGRPVVKVRLLKKCKRFKAFYEKCCTYESEMIDMDIKRMIKRLQKFFRKRRNKEAKKRIKKGKPSDFPWGKAALEK</sequence>
<dbReference type="Gene3D" id="3.30.830.10">
    <property type="entry name" value="Metalloenzyme, LuxS/M16 peptidase-like"/>
    <property type="match status" value="2"/>
</dbReference>
<dbReference type="FunFam" id="3.30.830.10:FF:000021">
    <property type="entry name" value="Cytochrome b-c1 complex subunit 2"/>
    <property type="match status" value="1"/>
</dbReference>
<protein>
    <submittedName>
        <fullName evidence="8">Cytochrome b-c1 complex subunit 2, mitochondrial-like</fullName>
    </submittedName>
</protein>
<accession>A0A6P8I9F6</accession>
<dbReference type="KEGG" id="aten:116297235"/>
<feature type="compositionally biased region" description="Basic residues" evidence="4">
    <location>
        <begin position="680"/>
        <end position="690"/>
    </location>
</feature>
<organism evidence="7 8">
    <name type="scientific">Actinia tenebrosa</name>
    <name type="common">Australian red waratah sea anemone</name>
    <dbReference type="NCBI Taxonomy" id="6105"/>
    <lineage>
        <taxon>Eukaryota</taxon>
        <taxon>Metazoa</taxon>
        <taxon>Cnidaria</taxon>
        <taxon>Anthozoa</taxon>
        <taxon>Hexacorallia</taxon>
        <taxon>Actiniaria</taxon>
        <taxon>Actiniidae</taxon>
        <taxon>Actinia</taxon>
    </lineage>
</organism>
<evidence type="ECO:0000313" key="8">
    <source>
        <dbReference type="RefSeq" id="XP_031561285.1"/>
    </source>
</evidence>
<dbReference type="OrthoDB" id="6369905at2759"/>
<evidence type="ECO:0000259" key="5">
    <source>
        <dbReference type="Pfam" id="PF00675"/>
    </source>
</evidence>
<dbReference type="InterPro" id="IPR050361">
    <property type="entry name" value="MPP/UQCRC_Complex"/>
</dbReference>
<dbReference type="InParanoid" id="A0A6P8I9F6"/>
<reference evidence="8" key="1">
    <citation type="submission" date="2025-08" db="UniProtKB">
        <authorList>
            <consortium name="RefSeq"/>
        </authorList>
    </citation>
    <scope>IDENTIFICATION</scope>
</reference>
<dbReference type="PANTHER" id="PTHR11851:SF226">
    <property type="entry name" value="CYTOCHROME B-C1 COMPLEX SUBUNIT 2, MITOCHONDRIAL"/>
    <property type="match status" value="1"/>
</dbReference>
<feature type="domain" description="Peptidase M16 C-terminal" evidence="6">
    <location>
        <begin position="214"/>
        <end position="393"/>
    </location>
</feature>
<evidence type="ECO:0000313" key="7">
    <source>
        <dbReference type="Proteomes" id="UP000515163"/>
    </source>
</evidence>
<dbReference type="GO" id="GO:0016020">
    <property type="term" value="C:membrane"/>
    <property type="evidence" value="ECO:0007669"/>
    <property type="project" value="UniProtKB-ARBA"/>
</dbReference>
<evidence type="ECO:0000256" key="1">
    <source>
        <dbReference type="ARBA" id="ARBA00004173"/>
    </source>
</evidence>
<gene>
    <name evidence="8" type="primary">LOC116297235</name>
</gene>
<dbReference type="GeneID" id="116297235"/>
<keyword evidence="3" id="KW-0496">Mitochondrion</keyword>
<dbReference type="FunFam" id="3.30.830.10:FF:000039">
    <property type="entry name" value="Ubiquinol-cytochrome c reductase core subunit 2"/>
    <property type="match status" value="1"/>
</dbReference>
<dbReference type="InterPro" id="IPR011249">
    <property type="entry name" value="Metalloenz_LuxS/M16"/>
</dbReference>
<dbReference type="Pfam" id="PF05193">
    <property type="entry name" value="Peptidase_M16_C"/>
    <property type="match status" value="1"/>
</dbReference>
<dbReference type="SUPFAM" id="SSF63411">
    <property type="entry name" value="LuxS/MPP-like metallohydrolase"/>
    <property type="match status" value="2"/>
</dbReference>
<keyword evidence="2" id="KW-0809">Transit peptide</keyword>
<dbReference type="Proteomes" id="UP000515163">
    <property type="component" value="Unplaced"/>
</dbReference>
<evidence type="ECO:0000256" key="4">
    <source>
        <dbReference type="SAM" id="MobiDB-lite"/>
    </source>
</evidence>
<evidence type="ECO:0000256" key="3">
    <source>
        <dbReference type="ARBA" id="ARBA00023128"/>
    </source>
</evidence>
<dbReference type="RefSeq" id="XP_031561285.1">
    <property type="nucleotide sequence ID" value="XM_031705425.1"/>
</dbReference>
<name>A0A6P8I9F6_ACTTE</name>
<dbReference type="PANTHER" id="PTHR11851">
    <property type="entry name" value="METALLOPROTEASE"/>
    <property type="match status" value="1"/>
</dbReference>
<dbReference type="AlphaFoldDB" id="A0A6P8I9F6"/>
<keyword evidence="7" id="KW-1185">Reference proteome</keyword>
<feature type="domain" description="Peptidase M16 N-terminal" evidence="5">
    <location>
        <begin position="62"/>
        <end position="206"/>
    </location>
</feature>
<dbReference type="GO" id="GO:0005739">
    <property type="term" value="C:mitochondrion"/>
    <property type="evidence" value="ECO:0007669"/>
    <property type="project" value="UniProtKB-SubCell"/>
</dbReference>
<feature type="region of interest" description="Disordered" evidence="4">
    <location>
        <begin position="680"/>
        <end position="704"/>
    </location>
</feature>
<dbReference type="InterPro" id="IPR011765">
    <property type="entry name" value="Pept_M16_N"/>
</dbReference>
<dbReference type="GO" id="GO:0046872">
    <property type="term" value="F:metal ion binding"/>
    <property type="evidence" value="ECO:0007669"/>
    <property type="project" value="InterPro"/>
</dbReference>
<evidence type="ECO:0000256" key="2">
    <source>
        <dbReference type="ARBA" id="ARBA00022946"/>
    </source>
</evidence>
<dbReference type="InterPro" id="IPR007863">
    <property type="entry name" value="Peptidase_M16_C"/>
</dbReference>